<dbReference type="GO" id="GO:0005829">
    <property type="term" value="C:cytosol"/>
    <property type="evidence" value="ECO:0007669"/>
    <property type="project" value="TreeGrafter"/>
</dbReference>
<evidence type="ECO:0000256" key="4">
    <source>
        <dbReference type="ARBA" id="ARBA00022840"/>
    </source>
</evidence>
<dbReference type="PANTHER" id="PTHR11476">
    <property type="entry name" value="HISTIDYL-TRNA SYNTHETASE"/>
    <property type="match status" value="1"/>
</dbReference>
<keyword evidence="4 8" id="KW-0067">ATP-binding</keyword>
<dbReference type="GO" id="GO:0004821">
    <property type="term" value="F:histidine-tRNA ligase activity"/>
    <property type="evidence" value="ECO:0007669"/>
    <property type="project" value="UniProtKB-UniRule"/>
</dbReference>
<dbReference type="Pfam" id="PF03129">
    <property type="entry name" value="HGTP_anticodon"/>
    <property type="match status" value="1"/>
</dbReference>
<evidence type="ECO:0000256" key="1">
    <source>
        <dbReference type="ARBA" id="ARBA00008226"/>
    </source>
</evidence>
<evidence type="ECO:0000256" key="9">
    <source>
        <dbReference type="PIRSR" id="PIRSR001549-1"/>
    </source>
</evidence>
<feature type="binding site" evidence="9">
    <location>
        <position position="124"/>
    </location>
    <ligand>
        <name>L-histidine</name>
        <dbReference type="ChEBI" id="CHEBI:57595"/>
    </ligand>
</feature>
<reference evidence="11 12" key="1">
    <citation type="journal article" date="2009" name="Genome Biol.">
        <title>Community-wide analysis of microbial genome sequence signatures.</title>
        <authorList>
            <person name="Dick G.J."/>
            <person name="Andersson A.F."/>
            <person name="Baker B.J."/>
            <person name="Simmons S.L."/>
            <person name="Thomas B.C."/>
            <person name="Yelton A.P."/>
            <person name="Banfield J.F."/>
        </authorList>
    </citation>
    <scope>NUCLEOTIDE SEQUENCE [LARGE SCALE GENOMIC DNA]</scope>
    <source>
        <strain evidence="11">ARMAN-2</strain>
    </source>
</reference>
<dbReference type="CDD" id="cd00773">
    <property type="entry name" value="HisRS-like_core"/>
    <property type="match status" value="1"/>
</dbReference>
<keyword evidence="2 8" id="KW-0436">Ligase</keyword>
<dbReference type="Proteomes" id="UP000332487">
    <property type="component" value="Unassembled WGS sequence"/>
</dbReference>
<dbReference type="InterPro" id="IPR004516">
    <property type="entry name" value="HisRS/HisZ"/>
</dbReference>
<dbReference type="InterPro" id="IPR015807">
    <property type="entry name" value="His-tRNA-ligase"/>
</dbReference>
<protein>
    <recommendedName>
        <fullName evidence="8">Histidine--tRNA ligase</fullName>
        <ecNumber evidence="8">6.1.1.21</ecNumber>
    </recommendedName>
    <alternativeName>
        <fullName evidence="8">Histidyl-tRNA synthetase</fullName>
        <shortName evidence="8">HisRS</shortName>
    </alternativeName>
</protein>
<comment type="catalytic activity">
    <reaction evidence="7 8">
        <text>tRNA(His) + L-histidine + ATP = L-histidyl-tRNA(His) + AMP + diphosphate + H(+)</text>
        <dbReference type="Rhea" id="RHEA:17313"/>
        <dbReference type="Rhea" id="RHEA-COMP:9665"/>
        <dbReference type="Rhea" id="RHEA-COMP:9689"/>
        <dbReference type="ChEBI" id="CHEBI:15378"/>
        <dbReference type="ChEBI" id="CHEBI:30616"/>
        <dbReference type="ChEBI" id="CHEBI:33019"/>
        <dbReference type="ChEBI" id="CHEBI:57595"/>
        <dbReference type="ChEBI" id="CHEBI:78442"/>
        <dbReference type="ChEBI" id="CHEBI:78527"/>
        <dbReference type="ChEBI" id="CHEBI:456215"/>
        <dbReference type="EC" id="6.1.1.21"/>
    </reaction>
</comment>
<dbReference type="InterPro" id="IPR033656">
    <property type="entry name" value="HisRS_anticodon"/>
</dbReference>
<evidence type="ECO:0000256" key="5">
    <source>
        <dbReference type="ARBA" id="ARBA00022917"/>
    </source>
</evidence>
<dbReference type="SUPFAM" id="SSF55681">
    <property type="entry name" value="Class II aaRS and biotin synthetases"/>
    <property type="match status" value="1"/>
</dbReference>
<feature type="binding site" evidence="9">
    <location>
        <position position="120"/>
    </location>
    <ligand>
        <name>L-histidine</name>
        <dbReference type="ChEBI" id="CHEBI:57595"/>
    </ligand>
</feature>
<evidence type="ECO:0000313" key="12">
    <source>
        <dbReference type="Proteomes" id="UP000332487"/>
    </source>
</evidence>
<dbReference type="SUPFAM" id="SSF52954">
    <property type="entry name" value="Class II aaRS ABD-related"/>
    <property type="match status" value="1"/>
</dbReference>
<sequence>MTDLPFPRGVRDLLPNEALFKAETVGKIESVFRAFGFLTISTPKIESLKILKGKSAIGEDEKLIYELKEEELGLRYDQTVSLARYFIMHNNLPLPFKRYAIGEAWRMDEPQHLRYREFTQADVDIIGGERSLCDAEVVATIASALDALDIKYEVLVNSRVLMEDMLDAFGVPEDKHIEVMRIIDKLDKAGSDGVNQMLEKAGMDSEQRLKVVNFVGAKGTNEEKLKYAKDFAKGSGACDELGNMIELVKKYPIKGELKVDFSIVRGIDYYTGMVFEIRAAEEGAPIQSLCGGGRYDKLIENYGGKSIPAVGGTIGVDRVLDLLKFSYSKRYTFAKAFVAYIRKENYDYALSVANKLRENGINTEINLADRNISNQLSYISSMNIEYAVIVGDIEQKEGKVKLRNMVSGDEEVIGLDVLVQKLK</sequence>
<gene>
    <name evidence="8" type="primary">hisS</name>
    <name evidence="11" type="ORF">UNLARM2_0702</name>
</gene>
<feature type="binding site" evidence="9">
    <location>
        <position position="265"/>
    </location>
    <ligand>
        <name>L-histidine</name>
        <dbReference type="ChEBI" id="CHEBI:57595"/>
    </ligand>
</feature>
<feature type="domain" description="Aminoacyl-transfer RNA synthetases class-II family profile" evidence="10">
    <location>
        <begin position="28"/>
        <end position="323"/>
    </location>
</feature>
<evidence type="ECO:0000256" key="6">
    <source>
        <dbReference type="ARBA" id="ARBA00023146"/>
    </source>
</evidence>
<evidence type="ECO:0000259" key="10">
    <source>
        <dbReference type="PROSITE" id="PS50862"/>
    </source>
</evidence>
<dbReference type="InterPro" id="IPR041715">
    <property type="entry name" value="HisRS-like_core"/>
</dbReference>
<feature type="binding site" evidence="9">
    <location>
        <position position="106"/>
    </location>
    <ligand>
        <name>L-histidine</name>
        <dbReference type="ChEBI" id="CHEBI:57595"/>
    </ligand>
</feature>
<dbReference type="PANTHER" id="PTHR11476:SF7">
    <property type="entry name" value="HISTIDINE--TRNA LIGASE"/>
    <property type="match status" value="1"/>
</dbReference>
<evidence type="ECO:0000256" key="2">
    <source>
        <dbReference type="ARBA" id="ARBA00022598"/>
    </source>
</evidence>
<dbReference type="Gene3D" id="3.30.930.10">
    <property type="entry name" value="Bira Bifunctional Protein, Domain 2"/>
    <property type="match status" value="1"/>
</dbReference>
<keyword evidence="5 8" id="KW-0648">Protein biosynthesis</keyword>
<dbReference type="Pfam" id="PF13393">
    <property type="entry name" value="tRNA-synt_His"/>
    <property type="match status" value="1"/>
</dbReference>
<organism evidence="11 12">
    <name type="scientific">Candidatus Micrarchaeum acidiphilum ARMAN-2</name>
    <dbReference type="NCBI Taxonomy" id="425595"/>
    <lineage>
        <taxon>Archaea</taxon>
        <taxon>Candidatus Micrarchaeota</taxon>
        <taxon>Candidatus Micrarchaeia</taxon>
        <taxon>Candidatus Micrarchaeales</taxon>
        <taxon>Candidatus Micrarchaeaceae</taxon>
        <taxon>Candidatus Micrarchaeum</taxon>
    </lineage>
</organism>
<dbReference type="NCBIfam" id="TIGR00442">
    <property type="entry name" value="hisS"/>
    <property type="match status" value="1"/>
</dbReference>
<dbReference type="EMBL" id="GG697241">
    <property type="protein sequence ID" value="EET89584.1"/>
    <property type="molecule type" value="Genomic_DNA"/>
</dbReference>
<feature type="binding site" evidence="9">
    <location>
        <begin position="77"/>
        <end position="79"/>
    </location>
    <ligand>
        <name>L-histidine</name>
        <dbReference type="ChEBI" id="CHEBI:57595"/>
    </ligand>
</feature>
<keyword evidence="12" id="KW-1185">Reference proteome</keyword>
<dbReference type="GO" id="GO:0003723">
    <property type="term" value="F:RNA binding"/>
    <property type="evidence" value="ECO:0007669"/>
    <property type="project" value="TreeGrafter"/>
</dbReference>
<comment type="subcellular location">
    <subcellularLocation>
        <location evidence="8">Cytoplasm</location>
    </subcellularLocation>
</comment>
<dbReference type="PROSITE" id="PS50862">
    <property type="entry name" value="AA_TRNA_LIGASE_II"/>
    <property type="match status" value="1"/>
</dbReference>
<comment type="similarity">
    <text evidence="1 8">Belongs to the class-II aminoacyl-tRNA synthetase family.</text>
</comment>
<reference evidence="11 12" key="2">
    <citation type="journal article" date="2010" name="Proc. Natl. Acad. Sci. U.S.A.">
        <title>Enigmatic, ultrasmall, uncultivated Archaea.</title>
        <authorList>
            <person name="Baker B.J."/>
            <person name="Comolli L.R."/>
            <person name="Dick G.J."/>
            <person name="Hauser L.J."/>
            <person name="Hyatt D."/>
            <person name="Dill B.D."/>
            <person name="Land M.L."/>
            <person name="Verberkmoes N.C."/>
            <person name="Hettich R.L."/>
            <person name="Banfield J.F."/>
        </authorList>
    </citation>
    <scope>NUCLEOTIDE SEQUENCE [LARGE SCALE GENOMIC DNA]</scope>
    <source>
        <strain evidence="11">ARMAN-2</strain>
    </source>
</reference>
<dbReference type="Gene3D" id="3.40.50.800">
    <property type="entry name" value="Anticodon-binding domain"/>
    <property type="match status" value="1"/>
</dbReference>
<dbReference type="HAMAP" id="MF_00127">
    <property type="entry name" value="His_tRNA_synth"/>
    <property type="match status" value="1"/>
</dbReference>
<dbReference type="InterPro" id="IPR006195">
    <property type="entry name" value="aa-tRNA-synth_II"/>
</dbReference>
<accession>C7DI10</accession>
<dbReference type="GO" id="GO:0006427">
    <property type="term" value="P:histidyl-tRNA aminoacylation"/>
    <property type="evidence" value="ECO:0007669"/>
    <property type="project" value="UniProtKB-UniRule"/>
</dbReference>
<keyword evidence="3 8" id="KW-0547">Nucleotide-binding</keyword>
<dbReference type="CDD" id="cd00859">
    <property type="entry name" value="HisRS_anticodon"/>
    <property type="match status" value="1"/>
</dbReference>
<evidence type="ECO:0000313" key="11">
    <source>
        <dbReference type="EMBL" id="EET89584.1"/>
    </source>
</evidence>
<proteinExistence type="inferred from homology"/>
<dbReference type="PIRSF" id="PIRSF001549">
    <property type="entry name" value="His-tRNA_synth"/>
    <property type="match status" value="1"/>
</dbReference>
<dbReference type="AlphaFoldDB" id="C7DI10"/>
<dbReference type="InterPro" id="IPR004154">
    <property type="entry name" value="Anticodon-bd"/>
</dbReference>
<dbReference type="InterPro" id="IPR036621">
    <property type="entry name" value="Anticodon-bd_dom_sf"/>
</dbReference>
<keyword evidence="8" id="KW-0963">Cytoplasm</keyword>
<keyword evidence="6 8" id="KW-0030">Aminoacyl-tRNA synthetase</keyword>
<feature type="binding site" evidence="9">
    <location>
        <begin position="269"/>
        <end position="270"/>
    </location>
    <ligand>
        <name>L-histidine</name>
        <dbReference type="ChEBI" id="CHEBI:57595"/>
    </ligand>
</feature>
<evidence type="ECO:0000256" key="7">
    <source>
        <dbReference type="ARBA" id="ARBA00047639"/>
    </source>
</evidence>
<evidence type="ECO:0000256" key="3">
    <source>
        <dbReference type="ARBA" id="ARBA00022741"/>
    </source>
</evidence>
<evidence type="ECO:0000256" key="8">
    <source>
        <dbReference type="HAMAP-Rule" id="MF_00127"/>
    </source>
</evidence>
<dbReference type="EC" id="6.1.1.21" evidence="8"/>
<dbReference type="InterPro" id="IPR045864">
    <property type="entry name" value="aa-tRNA-synth_II/BPL/LPL"/>
</dbReference>
<dbReference type="GO" id="GO:0005524">
    <property type="term" value="F:ATP binding"/>
    <property type="evidence" value="ECO:0007669"/>
    <property type="project" value="UniProtKB-UniRule"/>
</dbReference>
<name>C7DI10_MICA2</name>